<comment type="caution">
    <text evidence="2">The sequence shown here is derived from an EMBL/GenBank/DDBJ whole genome shotgun (WGS) entry which is preliminary data.</text>
</comment>
<reference evidence="2 3" key="1">
    <citation type="journal article" date="2014" name="Agronomy (Basel)">
        <title>A Draft Genome Sequence for Ensete ventricosum, the Drought-Tolerant Tree Against Hunger.</title>
        <authorList>
            <person name="Harrison J."/>
            <person name="Moore K.A."/>
            <person name="Paszkiewicz K."/>
            <person name="Jones T."/>
            <person name="Grant M."/>
            <person name="Ambacheew D."/>
            <person name="Muzemil S."/>
            <person name="Studholme D.J."/>
        </authorList>
    </citation>
    <scope>NUCLEOTIDE SEQUENCE [LARGE SCALE GENOMIC DNA]</scope>
</reference>
<gene>
    <name evidence="2" type="ORF">B296_00016552</name>
</gene>
<dbReference type="AlphaFoldDB" id="A0A426XS61"/>
<dbReference type="EMBL" id="AMZH03017978">
    <property type="protein sequence ID" value="RRT42251.1"/>
    <property type="molecule type" value="Genomic_DNA"/>
</dbReference>
<proteinExistence type="predicted"/>
<evidence type="ECO:0000313" key="2">
    <source>
        <dbReference type="EMBL" id="RRT42251.1"/>
    </source>
</evidence>
<feature type="region of interest" description="Disordered" evidence="1">
    <location>
        <begin position="66"/>
        <end position="95"/>
    </location>
</feature>
<feature type="compositionally biased region" description="Basic and acidic residues" evidence="1">
    <location>
        <begin position="82"/>
        <end position="95"/>
    </location>
</feature>
<feature type="region of interest" description="Disordered" evidence="1">
    <location>
        <begin position="1"/>
        <end position="20"/>
    </location>
</feature>
<evidence type="ECO:0000313" key="3">
    <source>
        <dbReference type="Proteomes" id="UP000287651"/>
    </source>
</evidence>
<dbReference type="Proteomes" id="UP000287651">
    <property type="component" value="Unassembled WGS sequence"/>
</dbReference>
<name>A0A426XS61_ENSVE</name>
<sequence>MGKRRLRQGEAAADGNGDWRQVAAMRAGSNGDVAVHRWGRRSGRQHKAGDGDAAEGLQAAYEVEAKRGSSCCGNDKGYGEGSEQRSNRDVDDGLG</sequence>
<accession>A0A426XS61</accession>
<organism evidence="2 3">
    <name type="scientific">Ensete ventricosum</name>
    <name type="common">Abyssinian banana</name>
    <name type="synonym">Musa ensete</name>
    <dbReference type="NCBI Taxonomy" id="4639"/>
    <lineage>
        <taxon>Eukaryota</taxon>
        <taxon>Viridiplantae</taxon>
        <taxon>Streptophyta</taxon>
        <taxon>Embryophyta</taxon>
        <taxon>Tracheophyta</taxon>
        <taxon>Spermatophyta</taxon>
        <taxon>Magnoliopsida</taxon>
        <taxon>Liliopsida</taxon>
        <taxon>Zingiberales</taxon>
        <taxon>Musaceae</taxon>
        <taxon>Ensete</taxon>
    </lineage>
</organism>
<evidence type="ECO:0000256" key="1">
    <source>
        <dbReference type="SAM" id="MobiDB-lite"/>
    </source>
</evidence>
<protein>
    <submittedName>
        <fullName evidence="2">Uncharacterized protein</fullName>
    </submittedName>
</protein>